<feature type="compositionally biased region" description="Low complexity" evidence="1">
    <location>
        <begin position="55"/>
        <end position="65"/>
    </location>
</feature>
<evidence type="ECO:0000313" key="2">
    <source>
        <dbReference type="EMBL" id="GLD55351.1"/>
    </source>
</evidence>
<dbReference type="EMBL" id="BRZM01004187">
    <property type="protein sequence ID" value="GLD55351.1"/>
    <property type="molecule type" value="Genomic_DNA"/>
</dbReference>
<feature type="non-terminal residue" evidence="2">
    <location>
        <position position="1"/>
    </location>
</feature>
<keyword evidence="3" id="KW-1185">Reference proteome</keyword>
<evidence type="ECO:0000256" key="1">
    <source>
        <dbReference type="SAM" id="MobiDB-lite"/>
    </source>
</evidence>
<accession>A0AAD3R4Y7</accession>
<organism evidence="2 3">
    <name type="scientific">Lates japonicus</name>
    <name type="common">Japanese lates</name>
    <dbReference type="NCBI Taxonomy" id="270547"/>
    <lineage>
        <taxon>Eukaryota</taxon>
        <taxon>Metazoa</taxon>
        <taxon>Chordata</taxon>
        <taxon>Craniata</taxon>
        <taxon>Vertebrata</taxon>
        <taxon>Euteleostomi</taxon>
        <taxon>Actinopterygii</taxon>
        <taxon>Neopterygii</taxon>
        <taxon>Teleostei</taxon>
        <taxon>Neoteleostei</taxon>
        <taxon>Acanthomorphata</taxon>
        <taxon>Carangaria</taxon>
        <taxon>Carangaria incertae sedis</taxon>
        <taxon>Centropomidae</taxon>
        <taxon>Lates</taxon>
    </lineage>
</organism>
<name>A0AAD3R4Y7_LATJO</name>
<protein>
    <submittedName>
        <fullName evidence="2">Tubulin polyglutamylase TTLL7 isoform X1</fullName>
    </submittedName>
</protein>
<dbReference type="AlphaFoldDB" id="A0AAD3R4Y7"/>
<dbReference type="Proteomes" id="UP001279410">
    <property type="component" value="Unassembled WGS sequence"/>
</dbReference>
<feature type="compositionally biased region" description="Basic and acidic residues" evidence="1">
    <location>
        <begin position="82"/>
        <end position="101"/>
    </location>
</feature>
<gene>
    <name evidence="2" type="ORF">AKAME5_002852200</name>
</gene>
<sequence length="128" mass="14470">MEEDILDLLEQCELDDEKLMGRSSRQRGPKPLTTMPECSQTPRRQRPDYLADFTSGSSAENSCSSSDEEEEERRKARGGGRGGEKREKKVSYDLGESKEKNLAERSVEATLQMFSSPPVFMCLIDVMK</sequence>
<comment type="caution">
    <text evidence="2">The sequence shown here is derived from an EMBL/GenBank/DDBJ whole genome shotgun (WGS) entry which is preliminary data.</text>
</comment>
<proteinExistence type="predicted"/>
<evidence type="ECO:0000313" key="3">
    <source>
        <dbReference type="Proteomes" id="UP001279410"/>
    </source>
</evidence>
<reference evidence="2" key="1">
    <citation type="submission" date="2022-08" db="EMBL/GenBank/DDBJ databases">
        <title>Genome sequencing of akame (Lates japonicus).</title>
        <authorList>
            <person name="Hashiguchi Y."/>
            <person name="Takahashi H."/>
        </authorList>
    </citation>
    <scope>NUCLEOTIDE SEQUENCE</scope>
    <source>
        <strain evidence="2">Kochi</strain>
    </source>
</reference>
<feature type="region of interest" description="Disordered" evidence="1">
    <location>
        <begin position="15"/>
        <end position="101"/>
    </location>
</feature>